<protein>
    <submittedName>
        <fullName evidence="1">Uncharacterized protein</fullName>
    </submittedName>
</protein>
<dbReference type="EMBL" id="CAXAMM010021068">
    <property type="protein sequence ID" value="CAK9049198.1"/>
    <property type="molecule type" value="Genomic_DNA"/>
</dbReference>
<accession>A0ABP0MCI5</accession>
<dbReference type="Proteomes" id="UP001642464">
    <property type="component" value="Unassembled WGS sequence"/>
</dbReference>
<sequence length="159" mass="18271">MCKTWGMAKFLTHESIANQFFMPGVSVAAASHSAWQDVLVLSEDSLQLMTKRMSHNYSTLNVKMRKPWSSKELEPLARSCITWQLVEKAFREKYPKAFCDAEMPNMLKSFMYRHCDAELLALLDSTVPPVQLEKIGPFQYAINKFQKQAPQFIGQSLPY</sequence>
<organism evidence="1 2">
    <name type="scientific">Durusdinium trenchii</name>
    <dbReference type="NCBI Taxonomy" id="1381693"/>
    <lineage>
        <taxon>Eukaryota</taxon>
        <taxon>Sar</taxon>
        <taxon>Alveolata</taxon>
        <taxon>Dinophyceae</taxon>
        <taxon>Suessiales</taxon>
        <taxon>Symbiodiniaceae</taxon>
        <taxon>Durusdinium</taxon>
    </lineage>
</organism>
<reference evidence="1 2" key="1">
    <citation type="submission" date="2024-02" db="EMBL/GenBank/DDBJ databases">
        <authorList>
            <person name="Chen Y."/>
            <person name="Shah S."/>
            <person name="Dougan E. K."/>
            <person name="Thang M."/>
            <person name="Chan C."/>
        </authorList>
    </citation>
    <scope>NUCLEOTIDE SEQUENCE [LARGE SCALE GENOMIC DNA]</scope>
</reference>
<keyword evidence="2" id="KW-1185">Reference proteome</keyword>
<evidence type="ECO:0000313" key="2">
    <source>
        <dbReference type="Proteomes" id="UP001642464"/>
    </source>
</evidence>
<proteinExistence type="predicted"/>
<gene>
    <name evidence="1" type="ORF">SCF082_LOCUS27290</name>
</gene>
<comment type="caution">
    <text evidence="1">The sequence shown here is derived from an EMBL/GenBank/DDBJ whole genome shotgun (WGS) entry which is preliminary data.</text>
</comment>
<evidence type="ECO:0000313" key="1">
    <source>
        <dbReference type="EMBL" id="CAK9049198.1"/>
    </source>
</evidence>
<name>A0ABP0MCI5_9DINO</name>